<evidence type="ECO:0000256" key="3">
    <source>
        <dbReference type="ARBA" id="ARBA00022679"/>
    </source>
</evidence>
<evidence type="ECO:0000256" key="7">
    <source>
        <dbReference type="ARBA" id="ARBA00023136"/>
    </source>
</evidence>
<keyword evidence="2" id="KW-0328">Glycosyltransferase</keyword>
<accession>A0AAW2MKF1</accession>
<reference evidence="17" key="1">
    <citation type="submission" date="2020-06" db="EMBL/GenBank/DDBJ databases">
        <authorList>
            <person name="Li T."/>
            <person name="Hu X."/>
            <person name="Zhang T."/>
            <person name="Song X."/>
            <person name="Zhang H."/>
            <person name="Dai N."/>
            <person name="Sheng W."/>
            <person name="Hou X."/>
            <person name="Wei L."/>
        </authorList>
    </citation>
    <scope>NUCLEOTIDE SEQUENCE</scope>
    <source>
        <strain evidence="17">KEN8</strain>
        <tissue evidence="17">Leaf</tissue>
    </source>
</reference>
<keyword evidence="5 15" id="KW-1133">Transmembrane helix</keyword>
<dbReference type="Pfam" id="PF13456">
    <property type="entry name" value="RVT_3"/>
    <property type="match status" value="1"/>
</dbReference>
<dbReference type="GO" id="GO:0047259">
    <property type="term" value="F:glucomannan 4-beta-mannosyltransferase activity"/>
    <property type="evidence" value="ECO:0007669"/>
    <property type="project" value="UniProtKB-EC"/>
</dbReference>
<protein>
    <recommendedName>
        <fullName evidence="12">glucomannan 4-beta-mannosyltransferase</fullName>
        <ecNumber evidence="12">2.4.1.32</ecNumber>
    </recommendedName>
    <alternativeName>
        <fullName evidence="13">Glucomannan synthase</fullName>
    </alternativeName>
</protein>
<feature type="transmembrane region" description="Helical" evidence="15">
    <location>
        <begin position="145"/>
        <end position="163"/>
    </location>
</feature>
<sequence length="856" mass="97055">MAPNTVVVTLEKAENISLIELNDPTAGSIFQEKQKAASPKQFTWVLLLKAHRVLACIPWLAVSLWTVFGSIRKRIASSDPNEEDPRYRGRLYRFIKVFLAVSVMALVIEIFAYFNKWDLSMVNPWEVQNLVQWSYMAWLNFRADYVAPLIVTLSRFCIVLFMIQSLDRLVQCLGCFWIKCKKLKPVVEGSPSTLRMDQVSLWFLFRFQCAMRKRGFQLVFMITSFSLPPQSSFDKDEVMSWKEKGANIVYRHRFIRTGYKAGNLKSAMACDYVKDYEFVAIFDADFQPNPDFLKLTIPHFKGKPDVGLVQARWSFVNKDENLLTRLQNINLCFHFEVEQQVNGLFLNFFGFNGTAGVWRIKALEDSGGWLERTTVEDMDIAVRAHLNGWKFVFLNDVKVLCELPESYEAYKKQQHRLAFGPDAAIQVVPPCYLNIQEAELPSWVICHVPIVMSILNILPAPKSFPFLMPYLLFENTMSVTKFNAMISGLFQLGSAYEWVVTKKTGRASESDLLSLAERETKTLNEEKIQRRLSESGLEMLGKLNEQKEQKAPVVKKKNRIYRKELALAFLLLTAAARSLLSAQGIHFYYLLFQGLSFLVMGLDLIGEQVNDPSVSVFKGYGLSREAEEYLSSHGLKNAIYSIDASDVQDDLFGQLITCPFREPNSSKEKSTSKNHSDKRPQDVVGSASFPANSQLKHAKLDNFLQVPPISSYCCSCILEFDGASKGNPGQAGAGAVLRAADGSMVFRLREGVGIATNNVAEYRGAILGLKYALQKGFKHIRVQGDSKLVCMQVQGLWRTKTQNMTELCKVAKELKDQFMSFQICHVERDYNTEADAQANLGIHLKTGEIQVECDMK</sequence>
<dbReference type="SUPFAM" id="SSF53098">
    <property type="entry name" value="Ribonuclease H-like"/>
    <property type="match status" value="1"/>
</dbReference>
<feature type="domain" description="RNase H type-1" evidence="16">
    <location>
        <begin position="712"/>
        <end position="843"/>
    </location>
</feature>
<dbReference type="PANTHER" id="PTHR32044">
    <property type="entry name" value="GLUCOMANNAN 4-BETA-MANNOSYLTRANSFERASE 9"/>
    <property type="match status" value="1"/>
</dbReference>
<dbReference type="FunFam" id="3.90.550.10:FF:000057">
    <property type="entry name" value="Glycosyltransferase-like protein, family 2"/>
    <property type="match status" value="1"/>
</dbReference>
<dbReference type="GO" id="GO:0000139">
    <property type="term" value="C:Golgi membrane"/>
    <property type="evidence" value="ECO:0007669"/>
    <property type="project" value="UniProtKB-SubCell"/>
</dbReference>
<feature type="transmembrane region" description="Helical" evidence="15">
    <location>
        <begin position="50"/>
        <end position="71"/>
    </location>
</feature>
<dbReference type="Gene3D" id="3.90.550.10">
    <property type="entry name" value="Spore Coat Polysaccharide Biosynthesis Protein SpsA, Chain A"/>
    <property type="match status" value="1"/>
</dbReference>
<evidence type="ECO:0000256" key="5">
    <source>
        <dbReference type="ARBA" id="ARBA00022989"/>
    </source>
</evidence>
<evidence type="ECO:0000256" key="11">
    <source>
        <dbReference type="ARBA" id="ARBA00060879"/>
    </source>
</evidence>
<evidence type="ECO:0000256" key="1">
    <source>
        <dbReference type="ARBA" id="ARBA00004653"/>
    </source>
</evidence>
<evidence type="ECO:0000256" key="13">
    <source>
        <dbReference type="ARBA" id="ARBA00076024"/>
    </source>
</evidence>
<evidence type="ECO:0000256" key="4">
    <source>
        <dbReference type="ARBA" id="ARBA00022692"/>
    </source>
</evidence>
<keyword evidence="3" id="KW-0808">Transferase</keyword>
<evidence type="ECO:0000256" key="14">
    <source>
        <dbReference type="SAM" id="MobiDB-lite"/>
    </source>
</evidence>
<feature type="transmembrane region" description="Helical" evidence="15">
    <location>
        <begin position="565"/>
        <end position="580"/>
    </location>
</feature>
<evidence type="ECO:0000256" key="6">
    <source>
        <dbReference type="ARBA" id="ARBA00023034"/>
    </source>
</evidence>
<feature type="transmembrane region" description="Helical" evidence="15">
    <location>
        <begin position="91"/>
        <end position="114"/>
    </location>
</feature>
<dbReference type="EC" id="2.4.1.32" evidence="12"/>
<dbReference type="Pfam" id="PF13632">
    <property type="entry name" value="Glyco_trans_2_3"/>
    <property type="match status" value="1"/>
</dbReference>
<dbReference type="EMBL" id="JACGWM010000013">
    <property type="protein sequence ID" value="KAL0331994.1"/>
    <property type="molecule type" value="Genomic_DNA"/>
</dbReference>
<reference evidence="17" key="2">
    <citation type="journal article" date="2024" name="Plant">
        <title>Genomic evolution and insights into agronomic trait innovations of Sesamum species.</title>
        <authorList>
            <person name="Miao H."/>
            <person name="Wang L."/>
            <person name="Qu L."/>
            <person name="Liu H."/>
            <person name="Sun Y."/>
            <person name="Le M."/>
            <person name="Wang Q."/>
            <person name="Wei S."/>
            <person name="Zheng Y."/>
            <person name="Lin W."/>
            <person name="Duan Y."/>
            <person name="Cao H."/>
            <person name="Xiong S."/>
            <person name="Wang X."/>
            <person name="Wei L."/>
            <person name="Li C."/>
            <person name="Ma Q."/>
            <person name="Ju M."/>
            <person name="Zhao R."/>
            <person name="Li G."/>
            <person name="Mu C."/>
            <person name="Tian Q."/>
            <person name="Mei H."/>
            <person name="Zhang T."/>
            <person name="Gao T."/>
            <person name="Zhang H."/>
        </authorList>
    </citation>
    <scope>NUCLEOTIDE SEQUENCE</scope>
    <source>
        <strain evidence="17">KEN8</strain>
    </source>
</reference>
<comment type="caution">
    <text evidence="17">The sequence shown here is derived from an EMBL/GenBank/DDBJ whole genome shotgun (WGS) entry which is preliminary data.</text>
</comment>
<dbReference type="InterPro" id="IPR029044">
    <property type="entry name" value="Nucleotide-diphossugar_trans"/>
</dbReference>
<evidence type="ECO:0000256" key="12">
    <source>
        <dbReference type="ARBA" id="ARBA00066505"/>
    </source>
</evidence>
<keyword evidence="8" id="KW-0961">Cell wall biogenesis/degradation</keyword>
<dbReference type="Gene3D" id="3.30.420.10">
    <property type="entry name" value="Ribonuclease H-like superfamily/Ribonuclease H"/>
    <property type="match status" value="1"/>
</dbReference>
<dbReference type="GO" id="GO:0071555">
    <property type="term" value="P:cell wall organization"/>
    <property type="evidence" value="ECO:0007669"/>
    <property type="project" value="UniProtKB-KW"/>
</dbReference>
<evidence type="ECO:0000256" key="15">
    <source>
        <dbReference type="SAM" id="Phobius"/>
    </source>
</evidence>
<dbReference type="GO" id="GO:0003676">
    <property type="term" value="F:nucleic acid binding"/>
    <property type="evidence" value="ECO:0007669"/>
    <property type="project" value="InterPro"/>
</dbReference>
<evidence type="ECO:0000259" key="16">
    <source>
        <dbReference type="PROSITE" id="PS50879"/>
    </source>
</evidence>
<keyword evidence="7 15" id="KW-0472">Membrane</keyword>
<evidence type="ECO:0000313" key="17">
    <source>
        <dbReference type="EMBL" id="KAL0331994.1"/>
    </source>
</evidence>
<comment type="catalytic activity">
    <reaction evidence="9">
        <text>GDP-mannose + (glucomannan)n = GDP + (glucomannan)n+1.</text>
        <dbReference type="EC" id="2.4.1.32"/>
    </reaction>
</comment>
<evidence type="ECO:0000256" key="10">
    <source>
        <dbReference type="ARBA" id="ARBA00056537"/>
    </source>
</evidence>
<feature type="region of interest" description="Disordered" evidence="14">
    <location>
        <begin position="662"/>
        <end position="684"/>
    </location>
</feature>
<keyword evidence="6" id="KW-0333">Golgi apparatus</keyword>
<organism evidence="17">
    <name type="scientific">Sesamum calycinum</name>
    <dbReference type="NCBI Taxonomy" id="2727403"/>
    <lineage>
        <taxon>Eukaryota</taxon>
        <taxon>Viridiplantae</taxon>
        <taxon>Streptophyta</taxon>
        <taxon>Embryophyta</taxon>
        <taxon>Tracheophyta</taxon>
        <taxon>Spermatophyta</taxon>
        <taxon>Magnoliopsida</taxon>
        <taxon>eudicotyledons</taxon>
        <taxon>Gunneridae</taxon>
        <taxon>Pentapetalae</taxon>
        <taxon>asterids</taxon>
        <taxon>lamiids</taxon>
        <taxon>Lamiales</taxon>
        <taxon>Pedaliaceae</taxon>
        <taxon>Sesamum</taxon>
    </lineage>
</organism>
<dbReference type="FunFam" id="3.30.420.10:FF:000076">
    <property type="entry name" value="RBR-type E3 ubiquitin transferase"/>
    <property type="match status" value="1"/>
</dbReference>
<gene>
    <name evidence="17" type="ORF">Scaly_2100900</name>
</gene>
<dbReference type="InterPro" id="IPR036397">
    <property type="entry name" value="RNaseH_sf"/>
</dbReference>
<dbReference type="AlphaFoldDB" id="A0AAW2MKF1"/>
<comment type="subcellular location">
    <subcellularLocation>
        <location evidence="1">Golgi apparatus membrane</location>
        <topology evidence="1">Multi-pass membrane protein</topology>
    </subcellularLocation>
</comment>
<evidence type="ECO:0000256" key="8">
    <source>
        <dbReference type="ARBA" id="ARBA00023316"/>
    </source>
</evidence>
<proteinExistence type="inferred from homology"/>
<name>A0AAW2MKF1_9LAMI</name>
<keyword evidence="4 15" id="KW-0812">Transmembrane</keyword>
<comment type="function">
    <text evidence="10">Probable mannan synthase which consists of a 4-beta-mannosyltransferase activity on mannan using GDP-mannose. The beta-1,4-mannan product is the backbone for galactomannan synthesis by galactomannan galactosyltransferase. Galactomannan is a noncellulosic polysaccharides of plant cell wall.</text>
</comment>
<evidence type="ECO:0000256" key="2">
    <source>
        <dbReference type="ARBA" id="ARBA00022676"/>
    </source>
</evidence>
<dbReference type="PANTHER" id="PTHR32044:SF11">
    <property type="entry name" value="XYLOGLUCAN GLYCOSYLTRANSFERASE 4"/>
    <property type="match status" value="1"/>
</dbReference>
<comment type="similarity">
    <text evidence="11">Belongs to the glycosyltransferase 2 family. Plant cellulose synthase-like A subfamily.</text>
</comment>
<dbReference type="SUPFAM" id="SSF53448">
    <property type="entry name" value="Nucleotide-diphospho-sugar transferases"/>
    <property type="match status" value="1"/>
</dbReference>
<dbReference type="CDD" id="cd09279">
    <property type="entry name" value="RNase_HI_like"/>
    <property type="match status" value="1"/>
</dbReference>
<dbReference type="PROSITE" id="PS50879">
    <property type="entry name" value="RNASE_H_1"/>
    <property type="match status" value="1"/>
</dbReference>
<evidence type="ECO:0000256" key="9">
    <source>
        <dbReference type="ARBA" id="ARBA00051800"/>
    </source>
</evidence>
<dbReference type="GO" id="GO:0004523">
    <property type="term" value="F:RNA-DNA hybrid ribonuclease activity"/>
    <property type="evidence" value="ECO:0007669"/>
    <property type="project" value="InterPro"/>
</dbReference>
<dbReference type="InterPro" id="IPR001173">
    <property type="entry name" value="Glyco_trans_2-like"/>
</dbReference>
<feature type="compositionally biased region" description="Basic and acidic residues" evidence="14">
    <location>
        <begin position="664"/>
        <end position="681"/>
    </location>
</feature>
<dbReference type="InterPro" id="IPR002156">
    <property type="entry name" value="RNaseH_domain"/>
</dbReference>
<dbReference type="InterPro" id="IPR012337">
    <property type="entry name" value="RNaseH-like_sf"/>
</dbReference>